<reference evidence="2 3" key="1">
    <citation type="submission" date="2018-11" db="EMBL/GenBank/DDBJ databases">
        <title>Whole genome sequence of Bibersteinia trehalosi strain OADDL-BT1 an multidrug resistant pathogen isolate.</title>
        <authorList>
            <person name="Couger M."/>
            <person name="Ramachandran A."/>
        </authorList>
    </citation>
    <scope>NUCLEOTIDE SEQUENCE [LARGE SCALE GENOMIC DNA]</scope>
    <source>
        <strain evidence="2 3">OADDL-BT1</strain>
    </source>
</reference>
<evidence type="ECO:0000256" key="1">
    <source>
        <dbReference type="SAM" id="SignalP"/>
    </source>
</evidence>
<sequence>MKFSSIASFAFSAFILTACSSNSGSSFNAKDLKSEIYQGYWAMQPVESQYRVLKFHPSGLVKIYDYSCHTDGSYSLNETETVHLSPIRENLFTLLDAEKKPFAKYEILQLNAQRFQAKQSFEQARSLILTYTNLKGAKPLCY</sequence>
<dbReference type="RefSeq" id="WP_125134819.1">
    <property type="nucleotide sequence ID" value="NZ_CP146202.1"/>
</dbReference>
<proteinExistence type="predicted"/>
<gene>
    <name evidence="2" type="ORF">EIM44_05465</name>
</gene>
<dbReference type="EMBL" id="RRUC01000015">
    <property type="protein sequence ID" value="RRN04888.1"/>
    <property type="molecule type" value="Genomic_DNA"/>
</dbReference>
<protein>
    <submittedName>
        <fullName evidence="2">Uncharacterized protein</fullName>
    </submittedName>
</protein>
<dbReference type="Proteomes" id="UP000276010">
    <property type="component" value="Unassembled WGS sequence"/>
</dbReference>
<dbReference type="AlphaFoldDB" id="A0A426FJX9"/>
<keyword evidence="1" id="KW-0732">Signal</keyword>
<feature type="chain" id="PRO_5019319525" evidence="1">
    <location>
        <begin position="21"/>
        <end position="142"/>
    </location>
</feature>
<dbReference type="STRING" id="1263831.F543_11060"/>
<evidence type="ECO:0000313" key="2">
    <source>
        <dbReference type="EMBL" id="RRN04888.1"/>
    </source>
</evidence>
<evidence type="ECO:0000313" key="3">
    <source>
        <dbReference type="Proteomes" id="UP000276010"/>
    </source>
</evidence>
<dbReference type="PROSITE" id="PS51257">
    <property type="entry name" value="PROKAR_LIPOPROTEIN"/>
    <property type="match status" value="1"/>
</dbReference>
<organism evidence="2 3">
    <name type="scientific">Bibersteinia trehalosi</name>
    <name type="common">Pasteurella trehalosi</name>
    <dbReference type="NCBI Taxonomy" id="47735"/>
    <lineage>
        <taxon>Bacteria</taxon>
        <taxon>Pseudomonadati</taxon>
        <taxon>Pseudomonadota</taxon>
        <taxon>Gammaproteobacteria</taxon>
        <taxon>Pasteurellales</taxon>
        <taxon>Pasteurellaceae</taxon>
        <taxon>Bibersteinia</taxon>
    </lineage>
</organism>
<name>A0A426FJX9_BIBTR</name>
<accession>A0A426FJX9</accession>
<feature type="signal peptide" evidence="1">
    <location>
        <begin position="1"/>
        <end position="20"/>
    </location>
</feature>
<comment type="caution">
    <text evidence="2">The sequence shown here is derived from an EMBL/GenBank/DDBJ whole genome shotgun (WGS) entry which is preliminary data.</text>
</comment>